<dbReference type="InterPro" id="IPR026960">
    <property type="entry name" value="RVT-Znf"/>
</dbReference>
<gene>
    <name evidence="3" type="ORF">ACJIZ3_023383</name>
</gene>
<dbReference type="Proteomes" id="UP001634393">
    <property type="component" value="Unassembled WGS sequence"/>
</dbReference>
<protein>
    <recommendedName>
        <fullName evidence="5">RNase H type-1 domain-containing protein</fullName>
    </recommendedName>
</protein>
<feature type="domain" description="RNase H type-1" evidence="1">
    <location>
        <begin position="184"/>
        <end position="270"/>
    </location>
</feature>
<dbReference type="SUPFAM" id="SSF53098">
    <property type="entry name" value="Ribonuclease H-like"/>
    <property type="match status" value="1"/>
</dbReference>
<dbReference type="InterPro" id="IPR002156">
    <property type="entry name" value="RNaseH_domain"/>
</dbReference>
<dbReference type="PANTHER" id="PTHR47074">
    <property type="entry name" value="BNAC02G40300D PROTEIN"/>
    <property type="match status" value="1"/>
</dbReference>
<dbReference type="CDD" id="cd06222">
    <property type="entry name" value="RNase_H_like"/>
    <property type="match status" value="1"/>
</dbReference>
<sequence>MRAPPKVKHFVWGCCSNAIPVNFQLKRRKLLEDSTCFRCGDGDETLFHCLFSCPYARQIWALSNLPCSSYFSTVPDIETWFNRVRSRLDSNEFGYFGTLCWWIWFSRNKLLWEANDLYPLALVTSVQKFFEIFLATRSRNTTRPAVQAPSRWTPPPSDHIKLNMDAAVSDNGTAIGFAGRIPLPFNPECAEAVAALRATRFGAEAGWPRIIIEGDCLNVINGILDRDFSLGNLGLIFEEIKLLGKNFSSFQASHTHRENNSAAHSLAKLALHNFAFSLDLPFAVLDIVSSEHP</sequence>
<accession>A0ABD3TR81</accession>
<feature type="domain" description="Reverse transcriptase zinc-binding" evidence="2">
    <location>
        <begin position="2"/>
        <end position="60"/>
    </location>
</feature>
<keyword evidence="4" id="KW-1185">Reference proteome</keyword>
<name>A0ABD3TR81_9LAMI</name>
<dbReference type="InterPro" id="IPR044730">
    <property type="entry name" value="RNase_H-like_dom_plant"/>
</dbReference>
<proteinExistence type="predicted"/>
<evidence type="ECO:0008006" key="5">
    <source>
        <dbReference type="Google" id="ProtNLM"/>
    </source>
</evidence>
<evidence type="ECO:0000313" key="4">
    <source>
        <dbReference type="Proteomes" id="UP001634393"/>
    </source>
</evidence>
<dbReference type="AlphaFoldDB" id="A0ABD3TR81"/>
<dbReference type="InterPro" id="IPR012337">
    <property type="entry name" value="RNaseH-like_sf"/>
</dbReference>
<dbReference type="Pfam" id="PF13456">
    <property type="entry name" value="RVT_3"/>
    <property type="match status" value="1"/>
</dbReference>
<dbReference type="EMBL" id="JBJXBP010000003">
    <property type="protein sequence ID" value="KAL3838792.1"/>
    <property type="molecule type" value="Genomic_DNA"/>
</dbReference>
<reference evidence="3 4" key="1">
    <citation type="submission" date="2024-12" db="EMBL/GenBank/DDBJ databases">
        <title>The unique morphological basis and parallel evolutionary history of personate flowers in Penstemon.</title>
        <authorList>
            <person name="Depatie T.H."/>
            <person name="Wessinger C.A."/>
        </authorList>
    </citation>
    <scope>NUCLEOTIDE SEQUENCE [LARGE SCALE GENOMIC DNA]</scope>
    <source>
        <strain evidence="3">WTNN_2</strain>
        <tissue evidence="3">Leaf</tissue>
    </source>
</reference>
<dbReference type="Pfam" id="PF13966">
    <property type="entry name" value="zf-RVT"/>
    <property type="match status" value="1"/>
</dbReference>
<dbReference type="InterPro" id="IPR036397">
    <property type="entry name" value="RNaseH_sf"/>
</dbReference>
<evidence type="ECO:0000313" key="3">
    <source>
        <dbReference type="EMBL" id="KAL3838792.1"/>
    </source>
</evidence>
<comment type="caution">
    <text evidence="3">The sequence shown here is derived from an EMBL/GenBank/DDBJ whole genome shotgun (WGS) entry which is preliminary data.</text>
</comment>
<evidence type="ECO:0000259" key="1">
    <source>
        <dbReference type="Pfam" id="PF13456"/>
    </source>
</evidence>
<organism evidence="3 4">
    <name type="scientific">Penstemon smallii</name>
    <dbReference type="NCBI Taxonomy" id="265156"/>
    <lineage>
        <taxon>Eukaryota</taxon>
        <taxon>Viridiplantae</taxon>
        <taxon>Streptophyta</taxon>
        <taxon>Embryophyta</taxon>
        <taxon>Tracheophyta</taxon>
        <taxon>Spermatophyta</taxon>
        <taxon>Magnoliopsida</taxon>
        <taxon>eudicotyledons</taxon>
        <taxon>Gunneridae</taxon>
        <taxon>Pentapetalae</taxon>
        <taxon>asterids</taxon>
        <taxon>lamiids</taxon>
        <taxon>Lamiales</taxon>
        <taxon>Plantaginaceae</taxon>
        <taxon>Cheloneae</taxon>
        <taxon>Penstemon</taxon>
    </lineage>
</organism>
<dbReference type="InterPro" id="IPR052929">
    <property type="entry name" value="RNase_H-like_EbsB-rel"/>
</dbReference>
<dbReference type="Gene3D" id="3.30.420.10">
    <property type="entry name" value="Ribonuclease H-like superfamily/Ribonuclease H"/>
    <property type="match status" value="1"/>
</dbReference>
<evidence type="ECO:0000259" key="2">
    <source>
        <dbReference type="Pfam" id="PF13966"/>
    </source>
</evidence>
<dbReference type="PANTHER" id="PTHR47074:SF11">
    <property type="entry name" value="REVERSE TRANSCRIPTASE-LIKE PROTEIN"/>
    <property type="match status" value="1"/>
</dbReference>